<accession>A0A2S1QWJ9</accession>
<dbReference type="RefSeq" id="WP_108777415.1">
    <property type="nucleotide sequence ID" value="NZ_CP029186.1"/>
</dbReference>
<gene>
    <name evidence="1" type="ORF">HYN59_06055</name>
</gene>
<organism evidence="1 2">
    <name type="scientific">Flavobacterium album</name>
    <dbReference type="NCBI Taxonomy" id="2175091"/>
    <lineage>
        <taxon>Bacteria</taxon>
        <taxon>Pseudomonadati</taxon>
        <taxon>Bacteroidota</taxon>
        <taxon>Flavobacteriia</taxon>
        <taxon>Flavobacteriales</taxon>
        <taxon>Flavobacteriaceae</taxon>
        <taxon>Flavobacterium</taxon>
    </lineage>
</organism>
<name>A0A2S1QWJ9_9FLAO</name>
<dbReference type="AlphaFoldDB" id="A0A2S1QWJ9"/>
<evidence type="ECO:0000313" key="1">
    <source>
        <dbReference type="EMBL" id="AWH84709.1"/>
    </source>
</evidence>
<dbReference type="Proteomes" id="UP000244929">
    <property type="component" value="Chromosome"/>
</dbReference>
<keyword evidence="2" id="KW-1185">Reference proteome</keyword>
<dbReference type="OrthoDB" id="1447491at2"/>
<protein>
    <submittedName>
        <fullName evidence="1">Uncharacterized protein</fullName>
    </submittedName>
</protein>
<proteinExistence type="predicted"/>
<reference evidence="1 2" key="1">
    <citation type="submission" date="2018-04" db="EMBL/GenBank/DDBJ databases">
        <title>Genome sequencing of Flavobacterium sp. HYN0059.</title>
        <authorList>
            <person name="Yi H."/>
            <person name="Baek C."/>
        </authorList>
    </citation>
    <scope>NUCLEOTIDE SEQUENCE [LARGE SCALE GENOMIC DNA]</scope>
    <source>
        <strain evidence="1 2">HYN0059</strain>
    </source>
</reference>
<dbReference type="EMBL" id="CP029186">
    <property type="protein sequence ID" value="AWH84709.1"/>
    <property type="molecule type" value="Genomic_DNA"/>
</dbReference>
<evidence type="ECO:0000313" key="2">
    <source>
        <dbReference type="Proteomes" id="UP000244929"/>
    </source>
</evidence>
<sequence length="148" mass="17275">MDLKELHDKLVSEGCNRFCIEGIGRQEFDDIERLEMNDGRWEVRYYERGQAGETLFSTADMDEAIKYYYNYVMSIQHRHLIAFSRSQSIVAKYKARLEAHGITTVEYTIPNYSAADDPVYGLVVINKDIFKARELFGTVPYIDDNLKR</sequence>
<dbReference type="KEGG" id="falb:HYN59_06055"/>